<gene>
    <name evidence="2" type="ORF">SBD_6042</name>
</gene>
<protein>
    <submittedName>
        <fullName evidence="2">Uncharacterized protein</fullName>
    </submittedName>
</protein>
<organism evidence="2 3">
    <name type="scientific">Streptomyces bottropensis ATCC 25435</name>
    <dbReference type="NCBI Taxonomy" id="1054862"/>
    <lineage>
        <taxon>Bacteria</taxon>
        <taxon>Bacillati</taxon>
        <taxon>Actinomycetota</taxon>
        <taxon>Actinomycetes</taxon>
        <taxon>Kitasatosporales</taxon>
        <taxon>Streptomycetaceae</taxon>
        <taxon>Streptomyces</taxon>
    </lineage>
</organism>
<dbReference type="EMBL" id="KB405094">
    <property type="protein sequence ID" value="EMF52966.1"/>
    <property type="molecule type" value="Genomic_DNA"/>
</dbReference>
<dbReference type="Proteomes" id="UP000030760">
    <property type="component" value="Unassembled WGS sequence"/>
</dbReference>
<accession>M3E9W5</accession>
<evidence type="ECO:0000313" key="2">
    <source>
        <dbReference type="EMBL" id="EMF52966.1"/>
    </source>
</evidence>
<evidence type="ECO:0000313" key="3">
    <source>
        <dbReference type="Proteomes" id="UP000030760"/>
    </source>
</evidence>
<evidence type="ECO:0000256" key="1">
    <source>
        <dbReference type="SAM" id="MobiDB-lite"/>
    </source>
</evidence>
<name>M3E9W5_9ACTN</name>
<sequence length="162" mass="17563">MRDVGRRLSYDEPRQRGRCGLPVGGLEVVQGLLGGGDLLVVVVLSAPAAHGEDREDGRGRRRHVRDPPALPARHLGAGPGLRPGRARPAAAARHVLHPRCPRPPPRMARPARCPHRLALADRRPARLGPPVRRRRGRGLLRPGGLNAPAALWSAYESALCWP</sequence>
<feature type="compositionally biased region" description="Low complexity" evidence="1">
    <location>
        <begin position="73"/>
        <end position="91"/>
    </location>
</feature>
<proteinExistence type="predicted"/>
<dbReference type="AlphaFoldDB" id="M3E9W5"/>
<reference evidence="3" key="1">
    <citation type="journal article" date="2013" name="Genome Announc.">
        <title>Draft Genome Sequence of Streptomyces bottropensis ATCC 25435, a Bottromycin-Producing Actinomycete.</title>
        <authorList>
            <person name="Zhang H."/>
            <person name="Zhou W."/>
            <person name="Zhuang Y."/>
            <person name="Liang X."/>
            <person name="Liu T."/>
        </authorList>
    </citation>
    <scope>NUCLEOTIDE SEQUENCE [LARGE SCALE GENOMIC DNA]</scope>
    <source>
        <strain evidence="3">ATCC 25435</strain>
    </source>
</reference>
<feature type="region of interest" description="Disordered" evidence="1">
    <location>
        <begin position="50"/>
        <end position="91"/>
    </location>
</feature>